<dbReference type="NCBIfam" id="NF005616">
    <property type="entry name" value="PRK07373.1"/>
    <property type="match status" value="1"/>
</dbReference>
<dbReference type="GO" id="GO:0006260">
    <property type="term" value="P:DNA replication"/>
    <property type="evidence" value="ECO:0007669"/>
    <property type="project" value="InterPro"/>
</dbReference>
<dbReference type="PANTHER" id="PTHR32294:SF0">
    <property type="entry name" value="DNA POLYMERASE III SUBUNIT ALPHA"/>
    <property type="match status" value="1"/>
</dbReference>
<dbReference type="InterPro" id="IPR004805">
    <property type="entry name" value="DnaE2/DnaE/PolC"/>
</dbReference>
<dbReference type="Pfam" id="PF01336">
    <property type="entry name" value="tRNA_anti-codon"/>
    <property type="match status" value="1"/>
</dbReference>
<protein>
    <submittedName>
        <fullName evidence="3">Trans-splicing intein-formed DNA polymerase III subunit alpha C-terminal partner DnaE-C</fullName>
    </submittedName>
</protein>
<evidence type="ECO:0000313" key="4">
    <source>
        <dbReference type="Proteomes" id="UP000654482"/>
    </source>
</evidence>
<evidence type="ECO:0000313" key="3">
    <source>
        <dbReference type="EMBL" id="MBE9115525.1"/>
    </source>
</evidence>
<dbReference type="GO" id="GO:0003676">
    <property type="term" value="F:nucleic acid binding"/>
    <property type="evidence" value="ECO:0007669"/>
    <property type="project" value="InterPro"/>
</dbReference>
<dbReference type="PANTHER" id="PTHR32294">
    <property type="entry name" value="DNA POLYMERASE III SUBUNIT ALPHA"/>
    <property type="match status" value="1"/>
</dbReference>
<dbReference type="EMBL" id="JADEWZ010000007">
    <property type="protein sequence ID" value="MBE9115525.1"/>
    <property type="molecule type" value="Genomic_DNA"/>
</dbReference>
<sequence>MVKIIRRKSLDTQSVYDIGLTGDHNFLLANGCIASNCFNKSHSTAYAYVTYQTAYLKANYPVEYMAALLTGSSNNPDKVKNYIDTCRKMNITVEPPDVNRSELDFTPVGDKILFGLSAVRNLGQGAIELILHARVEAGGKFKSLADLCSRVDLRLVNRRALETLIKCGGFDAIDPNRKQLLDDLDLTIGWAQSRAKEQESGQTNLFDLQSNTAANTKKKLTSLDMAPHAPATADFSLQEKLKQEKELLGFFISEHPLDSLKSATKILSPINLNELGDYKRRLVSSIVMLTAVKTITTKKGDPMAFLQMEDVSAQVEGIVFPRVYEAIKEFLQDDARLIIWGKVEAKDDKLQIIVEDVEPIETVQMVTIELTPDRAESANNLKGILQQHSGDRKSAKVPVVGVVRSGEQHQVIRFGQKYWVRDRAAAIEALRNANFQVKEEFVLPHQK</sequence>
<accession>A0A8J7J6A5</accession>
<evidence type="ECO:0000259" key="2">
    <source>
        <dbReference type="Pfam" id="PF14579"/>
    </source>
</evidence>
<dbReference type="Gene3D" id="2.170.16.10">
    <property type="entry name" value="Hedgehog/Intein (Hint) domain"/>
    <property type="match status" value="1"/>
</dbReference>
<organism evidence="3 4">
    <name type="scientific">Lusitaniella coriacea LEGE 07157</name>
    <dbReference type="NCBI Taxonomy" id="945747"/>
    <lineage>
        <taxon>Bacteria</taxon>
        <taxon>Bacillati</taxon>
        <taxon>Cyanobacteriota</taxon>
        <taxon>Cyanophyceae</taxon>
        <taxon>Spirulinales</taxon>
        <taxon>Lusitaniellaceae</taxon>
        <taxon>Lusitaniella</taxon>
    </lineage>
</organism>
<keyword evidence="4" id="KW-1185">Reference proteome</keyword>
<feature type="domain" description="DNA polymerase helix-hairpin-helix motif" evidence="2">
    <location>
        <begin position="90"/>
        <end position="180"/>
    </location>
</feature>
<dbReference type="CDD" id="cd04485">
    <property type="entry name" value="DnaE_OBF"/>
    <property type="match status" value="1"/>
</dbReference>
<comment type="caution">
    <text evidence="3">The sequence shown here is derived from an EMBL/GenBank/DDBJ whole genome shotgun (WGS) entry which is preliminary data.</text>
</comment>
<dbReference type="Proteomes" id="UP000654482">
    <property type="component" value="Unassembled WGS sequence"/>
</dbReference>
<reference evidence="3" key="1">
    <citation type="submission" date="2020-10" db="EMBL/GenBank/DDBJ databases">
        <authorList>
            <person name="Castelo-Branco R."/>
            <person name="Eusebio N."/>
            <person name="Adriana R."/>
            <person name="Vieira A."/>
            <person name="Brugerolle De Fraissinette N."/>
            <person name="Rezende De Castro R."/>
            <person name="Schneider M.P."/>
            <person name="Vasconcelos V."/>
            <person name="Leao P.N."/>
        </authorList>
    </citation>
    <scope>NUCLEOTIDE SEQUENCE</scope>
    <source>
        <strain evidence="3">LEGE 07157</strain>
    </source>
</reference>
<dbReference type="Gene3D" id="1.10.150.870">
    <property type="match status" value="1"/>
</dbReference>
<dbReference type="PROSITE" id="PS50818">
    <property type="entry name" value="INTEIN_C_TER"/>
    <property type="match status" value="1"/>
</dbReference>
<gene>
    <name evidence="3" type="ORF">IQ249_06390</name>
</gene>
<dbReference type="Pfam" id="PF14579">
    <property type="entry name" value="HHH_6"/>
    <property type="match status" value="1"/>
</dbReference>
<dbReference type="NCBIfam" id="TIGR01443">
    <property type="entry name" value="intein_Cterm"/>
    <property type="match status" value="1"/>
</dbReference>
<dbReference type="AlphaFoldDB" id="A0A8J7J6A5"/>
<dbReference type="RefSeq" id="WP_194028618.1">
    <property type="nucleotide sequence ID" value="NZ_JADEWZ010000007.1"/>
</dbReference>
<dbReference type="InterPro" id="IPR030934">
    <property type="entry name" value="Intein_C"/>
</dbReference>
<dbReference type="GO" id="GO:0008408">
    <property type="term" value="F:3'-5' exonuclease activity"/>
    <property type="evidence" value="ECO:0007669"/>
    <property type="project" value="InterPro"/>
</dbReference>
<name>A0A8J7J6A5_9CYAN</name>
<feature type="domain" description="OB" evidence="1">
    <location>
        <begin position="292"/>
        <end position="360"/>
    </location>
</feature>
<evidence type="ECO:0000259" key="1">
    <source>
        <dbReference type="Pfam" id="PF01336"/>
    </source>
</evidence>
<dbReference type="InterPro" id="IPR004365">
    <property type="entry name" value="NA-bd_OB_tRNA"/>
</dbReference>
<dbReference type="InterPro" id="IPR029460">
    <property type="entry name" value="DNAPol_HHH"/>
</dbReference>
<proteinExistence type="predicted"/>